<proteinExistence type="predicted"/>
<dbReference type="Proteomes" id="UP000633619">
    <property type="component" value="Unassembled WGS sequence"/>
</dbReference>
<evidence type="ECO:0000313" key="1">
    <source>
        <dbReference type="EMBL" id="MBH8594278.1"/>
    </source>
</evidence>
<organism evidence="1 2">
    <name type="scientific">Thermoactinomyces intermedius</name>
    <dbReference type="NCBI Taxonomy" id="2024"/>
    <lineage>
        <taxon>Bacteria</taxon>
        <taxon>Bacillati</taxon>
        <taxon>Bacillota</taxon>
        <taxon>Bacilli</taxon>
        <taxon>Bacillales</taxon>
        <taxon>Thermoactinomycetaceae</taxon>
        <taxon>Thermoactinomyces</taxon>
    </lineage>
</organism>
<dbReference type="AlphaFoldDB" id="A0A8I1A4D9"/>
<sequence length="103" mass="12341">MNQRDAFYVELAEEINRTVGRNAVSPKKIKSLINQSKQIRRTYGRMGLWAFARELPWQIFTPREIDRLQRSPRWHELSNRFVDAMVMEGVITPFEANMIRRYL</sequence>
<keyword evidence="2" id="KW-1185">Reference proteome</keyword>
<dbReference type="EMBL" id="JAECVW010000001">
    <property type="protein sequence ID" value="MBH8594278.1"/>
    <property type="molecule type" value="Genomic_DNA"/>
</dbReference>
<name>A0A8I1A4D9_THEIN</name>
<comment type="caution">
    <text evidence="1">The sequence shown here is derived from an EMBL/GenBank/DDBJ whole genome shotgun (WGS) entry which is preliminary data.</text>
</comment>
<reference evidence="1 2" key="1">
    <citation type="submission" date="2020-12" db="EMBL/GenBank/DDBJ databases">
        <title>WGS of Thermoactinomyces spp.</title>
        <authorList>
            <person name="Cheng K."/>
        </authorList>
    </citation>
    <scope>NUCLEOTIDE SEQUENCE [LARGE SCALE GENOMIC DNA]</scope>
    <source>
        <strain evidence="2">CICC 10671\DSM 43846</strain>
    </source>
</reference>
<protein>
    <submittedName>
        <fullName evidence="1">Uncharacterized protein</fullName>
    </submittedName>
</protein>
<accession>A0A8I1A4D9</accession>
<dbReference type="RefSeq" id="WP_181730776.1">
    <property type="nucleotide sequence ID" value="NZ_JACEIR010000001.1"/>
</dbReference>
<gene>
    <name evidence="1" type="ORF">I8U20_02935</name>
</gene>
<evidence type="ECO:0000313" key="2">
    <source>
        <dbReference type="Proteomes" id="UP000633619"/>
    </source>
</evidence>